<organism evidence="1 2">
    <name type="scientific">Paracoccus amoyensis</name>
    <dbReference type="NCBI Taxonomy" id="2760093"/>
    <lineage>
        <taxon>Bacteria</taxon>
        <taxon>Pseudomonadati</taxon>
        <taxon>Pseudomonadota</taxon>
        <taxon>Alphaproteobacteria</taxon>
        <taxon>Rhodobacterales</taxon>
        <taxon>Paracoccaceae</taxon>
        <taxon>Paracoccus</taxon>
    </lineage>
</organism>
<dbReference type="AlphaFoldDB" id="A0A926GGA2"/>
<comment type="caution">
    <text evidence="1">The sequence shown here is derived from an EMBL/GenBank/DDBJ whole genome shotgun (WGS) entry which is preliminary data.</text>
</comment>
<protein>
    <submittedName>
        <fullName evidence="1">Uncharacterized protein</fullName>
    </submittedName>
</protein>
<sequence length="176" mass="18651">MKIESVGASSLTEIRLSDIHNIGMNMVVNVRVGPEGAFVRHPRTQDAEGIREASYAFSEASQDLSGSGNYALSALQNISMAAGKNLDVNADRDIAVSAGGDTTTTIRGMTTHSSGKDHMQLVGGSMRIEAHEGLHLRCGASELILKPDGTILLNGRSLGQAFTDDIKLTATRIDLN</sequence>
<gene>
    <name evidence="1" type="ORF">H4P12_13755</name>
</gene>
<proteinExistence type="predicted"/>
<dbReference type="Proteomes" id="UP000608594">
    <property type="component" value="Unassembled WGS sequence"/>
</dbReference>
<dbReference type="SUPFAM" id="SSF69349">
    <property type="entry name" value="Phage fibre proteins"/>
    <property type="match status" value="1"/>
</dbReference>
<keyword evidence="2" id="KW-1185">Reference proteome</keyword>
<evidence type="ECO:0000313" key="2">
    <source>
        <dbReference type="Proteomes" id="UP000608594"/>
    </source>
</evidence>
<evidence type="ECO:0000313" key="1">
    <source>
        <dbReference type="EMBL" id="MBC9247742.1"/>
    </source>
</evidence>
<name>A0A926GGA2_9RHOB</name>
<dbReference type="EMBL" id="JACOQL010000004">
    <property type="protein sequence ID" value="MBC9247742.1"/>
    <property type="molecule type" value="Genomic_DNA"/>
</dbReference>
<accession>A0A926GGA2</accession>
<reference evidence="1" key="1">
    <citation type="submission" date="2020-08" db="EMBL/GenBank/DDBJ databases">
        <title>Paracoccus amoyensis sp. nov., isolated from the surface seawater at coast of Xiamen, Fujian.</title>
        <authorList>
            <person name="Lyu L."/>
        </authorList>
    </citation>
    <scope>NUCLEOTIDE SEQUENCE</scope>
    <source>
        <strain evidence="1">11-3</strain>
    </source>
</reference>